<dbReference type="AlphaFoldDB" id="A0A7X6RUD5"/>
<feature type="compositionally biased region" description="Basic and acidic residues" evidence="1">
    <location>
        <begin position="9"/>
        <end position="20"/>
    </location>
</feature>
<dbReference type="Proteomes" id="UP000518188">
    <property type="component" value="Unassembled WGS sequence"/>
</dbReference>
<dbReference type="RefSeq" id="WP_162563164.1">
    <property type="nucleotide sequence ID" value="NZ_HG322951.1"/>
</dbReference>
<reference evidence="2 3" key="1">
    <citation type="submission" date="2020-04" db="EMBL/GenBank/DDBJ databases">
        <title>MicrobeNet Type strains.</title>
        <authorList>
            <person name="Nicholson A.C."/>
        </authorList>
    </citation>
    <scope>NUCLEOTIDE SEQUENCE [LARGE SCALE GENOMIC DNA]</scope>
    <source>
        <strain evidence="2 3">ATCC 700731</strain>
    </source>
</reference>
<dbReference type="InterPro" id="IPR046307">
    <property type="entry name" value="DUF6422"/>
</dbReference>
<organism evidence="2 3">
    <name type="scientific">Mycolicibacterium septicum DSM 44393</name>
    <dbReference type="NCBI Taxonomy" id="1341646"/>
    <lineage>
        <taxon>Bacteria</taxon>
        <taxon>Bacillati</taxon>
        <taxon>Actinomycetota</taxon>
        <taxon>Actinomycetes</taxon>
        <taxon>Mycobacteriales</taxon>
        <taxon>Mycobacteriaceae</taxon>
        <taxon>Mycolicibacterium</taxon>
    </lineage>
</organism>
<gene>
    <name evidence="2" type="ORF">HGA11_04700</name>
</gene>
<name>A0A7X6RUD5_9MYCO</name>
<accession>A0A7X6RUD5</accession>
<protein>
    <submittedName>
        <fullName evidence="2">Uncharacterized protein</fullName>
    </submittedName>
</protein>
<evidence type="ECO:0000256" key="1">
    <source>
        <dbReference type="SAM" id="MobiDB-lite"/>
    </source>
</evidence>
<evidence type="ECO:0000313" key="2">
    <source>
        <dbReference type="EMBL" id="NKZ10269.1"/>
    </source>
</evidence>
<proteinExistence type="predicted"/>
<feature type="region of interest" description="Disordered" evidence="1">
    <location>
        <begin position="1"/>
        <end position="21"/>
    </location>
</feature>
<dbReference type="EMBL" id="JAAXPJ010000001">
    <property type="protein sequence ID" value="NKZ10269.1"/>
    <property type="molecule type" value="Genomic_DNA"/>
</dbReference>
<comment type="caution">
    <text evidence="2">The sequence shown here is derived from an EMBL/GenBank/DDBJ whole genome shotgun (WGS) entry which is preliminary data.</text>
</comment>
<sequence>MTHQQDLTDEQRRALSDARETVSNAVDAALNQLAAAGIRQDDDITFPCTECDCPDFQGSMAKVYCGRKTCRHKPSEHL</sequence>
<dbReference type="Pfam" id="PF19986">
    <property type="entry name" value="DUF6422"/>
    <property type="match status" value="1"/>
</dbReference>
<evidence type="ECO:0000313" key="3">
    <source>
        <dbReference type="Proteomes" id="UP000518188"/>
    </source>
</evidence>